<accession>A0A7R9AHP8</accession>
<dbReference type="EMBL" id="LR909585">
    <property type="protein sequence ID" value="CAD7254504.1"/>
    <property type="molecule type" value="Genomic_DNA"/>
</dbReference>
<dbReference type="Gene3D" id="3.50.50.60">
    <property type="entry name" value="FAD/NAD(P)-binding domain"/>
    <property type="match status" value="1"/>
</dbReference>
<feature type="non-terminal residue" evidence="8">
    <location>
        <position position="1"/>
    </location>
</feature>
<keyword evidence="2" id="KW-0285">Flavoprotein</keyword>
<evidence type="ECO:0000256" key="1">
    <source>
        <dbReference type="ARBA" id="ARBA00001974"/>
    </source>
</evidence>
<dbReference type="SUPFAM" id="SSF51905">
    <property type="entry name" value="FAD/NAD(P)-binding domain"/>
    <property type="match status" value="1"/>
</dbReference>
<protein>
    <recommendedName>
        <fullName evidence="7">FAD-binding domain-containing protein</fullName>
    </recommendedName>
</protein>
<evidence type="ECO:0000256" key="2">
    <source>
        <dbReference type="ARBA" id="ARBA00022630"/>
    </source>
</evidence>
<keyword evidence="6" id="KW-0503">Monooxygenase</keyword>
<reference evidence="8" key="1">
    <citation type="submission" date="2020-11" db="EMBL/GenBank/DDBJ databases">
        <authorList>
            <person name="Tran Van P."/>
        </authorList>
    </citation>
    <scope>NUCLEOTIDE SEQUENCE</scope>
</reference>
<dbReference type="GO" id="GO:0005741">
    <property type="term" value="C:mitochondrial outer membrane"/>
    <property type="evidence" value="ECO:0007669"/>
    <property type="project" value="TreeGrafter"/>
</dbReference>
<dbReference type="EMBL" id="CAJPEV010010067">
    <property type="protein sequence ID" value="CAG0905887.1"/>
    <property type="molecule type" value="Genomic_DNA"/>
</dbReference>
<evidence type="ECO:0000259" key="7">
    <source>
        <dbReference type="Pfam" id="PF01494"/>
    </source>
</evidence>
<keyword evidence="4" id="KW-0521">NADP</keyword>
<gene>
    <name evidence="8" type="ORF">DSTB1V02_LOCUS14250</name>
</gene>
<evidence type="ECO:0000313" key="8">
    <source>
        <dbReference type="EMBL" id="CAD7254504.1"/>
    </source>
</evidence>
<dbReference type="OrthoDB" id="10053569at2759"/>
<feature type="domain" description="FAD-binding" evidence="7">
    <location>
        <begin position="2"/>
        <end position="83"/>
    </location>
</feature>
<dbReference type="InterPro" id="IPR036188">
    <property type="entry name" value="FAD/NAD-bd_sf"/>
</dbReference>
<evidence type="ECO:0000256" key="5">
    <source>
        <dbReference type="ARBA" id="ARBA00023002"/>
    </source>
</evidence>
<comment type="cofactor">
    <cofactor evidence="1">
        <name>FAD</name>
        <dbReference type="ChEBI" id="CHEBI:57692"/>
    </cofactor>
</comment>
<organism evidence="8">
    <name type="scientific">Darwinula stevensoni</name>
    <dbReference type="NCBI Taxonomy" id="69355"/>
    <lineage>
        <taxon>Eukaryota</taxon>
        <taxon>Metazoa</taxon>
        <taxon>Ecdysozoa</taxon>
        <taxon>Arthropoda</taxon>
        <taxon>Crustacea</taxon>
        <taxon>Oligostraca</taxon>
        <taxon>Ostracoda</taxon>
        <taxon>Podocopa</taxon>
        <taxon>Podocopida</taxon>
        <taxon>Darwinulocopina</taxon>
        <taxon>Darwinuloidea</taxon>
        <taxon>Darwinulidae</taxon>
        <taxon>Darwinula</taxon>
    </lineage>
</organism>
<dbReference type="Pfam" id="PF01494">
    <property type="entry name" value="FAD_binding_3"/>
    <property type="match status" value="1"/>
</dbReference>
<dbReference type="Proteomes" id="UP000677054">
    <property type="component" value="Unassembled WGS sequence"/>
</dbReference>
<feature type="non-terminal residue" evidence="8">
    <location>
        <position position="175"/>
    </location>
</feature>
<dbReference type="GO" id="GO:0004502">
    <property type="term" value="F:kynurenine 3-monooxygenase activity"/>
    <property type="evidence" value="ECO:0007669"/>
    <property type="project" value="TreeGrafter"/>
</dbReference>
<keyword evidence="5" id="KW-0560">Oxidoreductase</keyword>
<keyword evidence="3" id="KW-0274">FAD</keyword>
<dbReference type="PANTHER" id="PTHR46028:SF2">
    <property type="entry name" value="KYNURENINE 3-MONOOXYGENASE"/>
    <property type="match status" value="1"/>
</dbReference>
<proteinExistence type="predicted"/>
<dbReference type="GO" id="GO:0071949">
    <property type="term" value="F:FAD binding"/>
    <property type="evidence" value="ECO:0007669"/>
    <property type="project" value="InterPro"/>
</dbReference>
<name>A0A7R9AHP8_9CRUS</name>
<evidence type="ECO:0000313" key="9">
    <source>
        <dbReference type="Proteomes" id="UP000677054"/>
    </source>
</evidence>
<dbReference type="AlphaFoldDB" id="A0A7R9AHP8"/>
<keyword evidence="9" id="KW-1185">Reference proteome</keyword>
<sequence length="175" mass="20076">ALTAAAEKYQNLKIHFHHKLKTADLEEGTLVFEDTKTGSDVTREANLIVGCDGAYSAVRRQMTKRPMFNYSQEYIPHGYLELCIPPASNGDFAMEKNYLHIWPRGKFMLIALPNQDHSWTVTLFMPFQFFSEIKDSEDLIEFFGNNFPDSIPLIGKEKLVKDFFRVGPSHLITVK</sequence>
<dbReference type="GO" id="GO:0070189">
    <property type="term" value="P:kynurenine metabolic process"/>
    <property type="evidence" value="ECO:0007669"/>
    <property type="project" value="TreeGrafter"/>
</dbReference>
<evidence type="ECO:0000256" key="6">
    <source>
        <dbReference type="ARBA" id="ARBA00023033"/>
    </source>
</evidence>
<dbReference type="InterPro" id="IPR002938">
    <property type="entry name" value="FAD-bd"/>
</dbReference>
<evidence type="ECO:0000256" key="3">
    <source>
        <dbReference type="ARBA" id="ARBA00022827"/>
    </source>
</evidence>
<dbReference type="PANTHER" id="PTHR46028">
    <property type="entry name" value="KYNURENINE 3-MONOOXYGENASE"/>
    <property type="match status" value="1"/>
</dbReference>
<evidence type="ECO:0000256" key="4">
    <source>
        <dbReference type="ARBA" id="ARBA00022857"/>
    </source>
</evidence>